<feature type="domain" description="Secretin/TonB short N-terminal" evidence="14">
    <location>
        <begin position="79"/>
        <end position="130"/>
    </location>
</feature>
<dbReference type="HOGENOM" id="CLU_008287_15_2_4"/>
<dbReference type="CDD" id="cd01347">
    <property type="entry name" value="ligand_gated_channel"/>
    <property type="match status" value="1"/>
</dbReference>
<evidence type="ECO:0000256" key="7">
    <source>
        <dbReference type="ARBA" id="ARBA00023065"/>
    </source>
</evidence>
<dbReference type="Pfam" id="PF00593">
    <property type="entry name" value="TonB_dep_Rec_b-barrel"/>
    <property type="match status" value="1"/>
</dbReference>
<dbReference type="Proteomes" id="UP000002588">
    <property type="component" value="Chromosome"/>
</dbReference>
<name>A1K837_AZOSB</name>
<keyword evidence="5 11" id="KW-0812">Transmembrane</keyword>
<dbReference type="InterPro" id="IPR039426">
    <property type="entry name" value="TonB-dep_rcpt-like"/>
</dbReference>
<evidence type="ECO:0000256" key="10">
    <source>
        <dbReference type="ARBA" id="ARBA00023237"/>
    </source>
</evidence>
<dbReference type="GO" id="GO:0006826">
    <property type="term" value="P:iron ion transport"/>
    <property type="evidence" value="ECO:0007669"/>
    <property type="project" value="UniProtKB-KW"/>
</dbReference>
<dbReference type="Pfam" id="PF07715">
    <property type="entry name" value="Plug"/>
    <property type="match status" value="1"/>
</dbReference>
<keyword evidence="8 12" id="KW-0798">TonB box</keyword>
<dbReference type="RefSeq" id="WP_011766106.1">
    <property type="nucleotide sequence ID" value="NC_008702.1"/>
</dbReference>
<keyword evidence="10 11" id="KW-0998">Cell outer membrane</keyword>
<keyword evidence="3 11" id="KW-1134">Transmembrane beta strand</keyword>
<dbReference type="GO" id="GO:0009279">
    <property type="term" value="C:cell outer membrane"/>
    <property type="evidence" value="ECO:0007669"/>
    <property type="project" value="UniProtKB-SubCell"/>
</dbReference>
<keyword evidence="4" id="KW-0410">Iron transport</keyword>
<evidence type="ECO:0000256" key="9">
    <source>
        <dbReference type="ARBA" id="ARBA00023136"/>
    </source>
</evidence>
<evidence type="ECO:0000256" key="5">
    <source>
        <dbReference type="ARBA" id="ARBA00022692"/>
    </source>
</evidence>
<comment type="similarity">
    <text evidence="11 12">Belongs to the TonB-dependent receptor family.</text>
</comment>
<evidence type="ECO:0000313" key="15">
    <source>
        <dbReference type="EMBL" id="CAL94992.1"/>
    </source>
</evidence>
<sequence>MPRHDTPTLNRPSPNPAPSAQRPPLRPLALAALTIGTLFGPMTYAPAALAQGAVAARSYNVPAGPLGTALTAFAAQAGVVLSFDPQLAAGRHSAGLSGPYAVDEGFARLLEGSGLHAAAAGDGRYTVRARPQPAGADAAPEATLGTVMVTGEKIERRLQDTVSSVAVATAQDIAAHADRNLNDVMMRTPGVYISSGNELWGIRGVPVSGFDDQGPGTLNGAVSVTVDGAAQAHRVLTMNPLSMWDVEQVEIYRGAQSTVQGRNALAGAVVVQTRNPTYQPELASQISVGSDGQRGAAVVAGGALVPGVVAGRLAVDYQQQDGYIRNETLGEDADRRRSLNARGKLLIHPSDRMEVLLTVAHTDQRTGDNAVAKRADGRPDYYALFYNTDAHDEIRQDAVTARVDYFLDDAWTLTSITSQTRTRYDSLLDFDQGPTSLMEVVRRHDGNFLNQELRLGYRSDTLRGHVGAYWGRSRYEQDDRLDFSGAPFGRIVADTTIVNRALFGELEWDMNARWQLIAGLRHDHERNSTRFEQDDFSAPGRDSLSSDALLPKLGVVYRLSADDMLSAQVQRGYRSGGVNVRAGAAHVAYDPEFTTTYEFGYRGAFLDKRMRAAANVYHTDWRDQQVSIDDGSGFLQVANAGRSRMQGLEVSAEFDATRALRLHAAASYGRTRYDDFVTGAGDDYSGKAFLFAPRYKLTVGGNFRVTEQLNIGGDVVHQPESPSAYITNASGQVVDTRRSDAVTLVNLNLGYRISKSVQVSAYVKNLFDERYITNNQSGPVLDVGAPRTLGVSLRADL</sequence>
<dbReference type="Pfam" id="PF07660">
    <property type="entry name" value="STN"/>
    <property type="match status" value="1"/>
</dbReference>
<gene>
    <name evidence="15" type="primary">fecA</name>
    <name evidence="15" type="ordered locus">azo2375</name>
</gene>
<keyword evidence="16" id="KW-1185">Reference proteome</keyword>
<dbReference type="SUPFAM" id="SSF56935">
    <property type="entry name" value="Porins"/>
    <property type="match status" value="1"/>
</dbReference>
<comment type="subcellular location">
    <subcellularLocation>
        <location evidence="1 11">Cell outer membrane</location>
        <topology evidence="1 11">Multi-pass membrane protein</topology>
    </subcellularLocation>
</comment>
<feature type="region of interest" description="Disordered" evidence="13">
    <location>
        <begin position="1"/>
        <end position="24"/>
    </location>
</feature>
<dbReference type="PANTHER" id="PTHR32552">
    <property type="entry name" value="FERRICHROME IRON RECEPTOR-RELATED"/>
    <property type="match status" value="1"/>
</dbReference>
<evidence type="ECO:0000256" key="3">
    <source>
        <dbReference type="ARBA" id="ARBA00022452"/>
    </source>
</evidence>
<evidence type="ECO:0000313" key="16">
    <source>
        <dbReference type="Proteomes" id="UP000002588"/>
    </source>
</evidence>
<dbReference type="Gene3D" id="3.55.50.30">
    <property type="match status" value="1"/>
</dbReference>
<keyword evidence="9 11" id="KW-0472">Membrane</keyword>
<dbReference type="SMART" id="SM00965">
    <property type="entry name" value="STN"/>
    <property type="match status" value="1"/>
</dbReference>
<evidence type="ECO:0000256" key="8">
    <source>
        <dbReference type="ARBA" id="ARBA00023077"/>
    </source>
</evidence>
<evidence type="ECO:0000256" key="4">
    <source>
        <dbReference type="ARBA" id="ARBA00022496"/>
    </source>
</evidence>
<accession>A1K837</accession>
<dbReference type="InterPro" id="IPR012910">
    <property type="entry name" value="Plug_dom"/>
</dbReference>
<dbReference type="InterPro" id="IPR036942">
    <property type="entry name" value="Beta-barrel_TonB_sf"/>
</dbReference>
<evidence type="ECO:0000256" key="11">
    <source>
        <dbReference type="PROSITE-ProRule" id="PRU01360"/>
    </source>
</evidence>
<organism evidence="15 16">
    <name type="scientific">Azoarcus sp. (strain BH72)</name>
    <dbReference type="NCBI Taxonomy" id="418699"/>
    <lineage>
        <taxon>Bacteria</taxon>
        <taxon>Pseudomonadati</taxon>
        <taxon>Pseudomonadota</taxon>
        <taxon>Betaproteobacteria</taxon>
        <taxon>Rhodocyclales</taxon>
        <taxon>Zoogloeaceae</taxon>
        <taxon>Azoarcus</taxon>
    </lineage>
</organism>
<dbReference type="EMBL" id="AM406670">
    <property type="protein sequence ID" value="CAL94992.1"/>
    <property type="molecule type" value="Genomic_DNA"/>
</dbReference>
<proteinExistence type="inferred from homology"/>
<evidence type="ECO:0000256" key="1">
    <source>
        <dbReference type="ARBA" id="ARBA00004571"/>
    </source>
</evidence>
<evidence type="ECO:0000256" key="13">
    <source>
        <dbReference type="SAM" id="MobiDB-lite"/>
    </source>
</evidence>
<evidence type="ECO:0000259" key="14">
    <source>
        <dbReference type="SMART" id="SM00965"/>
    </source>
</evidence>
<dbReference type="STRING" id="62928.azo2375"/>
<evidence type="ECO:0000256" key="6">
    <source>
        <dbReference type="ARBA" id="ARBA00023004"/>
    </source>
</evidence>
<dbReference type="PROSITE" id="PS52016">
    <property type="entry name" value="TONB_DEPENDENT_REC_3"/>
    <property type="match status" value="1"/>
</dbReference>
<dbReference type="KEGG" id="azo:azo2375"/>
<keyword evidence="7" id="KW-0406">Ion transport</keyword>
<evidence type="ECO:0000256" key="12">
    <source>
        <dbReference type="RuleBase" id="RU003357"/>
    </source>
</evidence>
<dbReference type="eggNOG" id="COG4773">
    <property type="taxonomic scope" value="Bacteria"/>
</dbReference>
<protein>
    <submittedName>
        <fullName evidence="15">Ferric-citrate TonB-dependent receptor</fullName>
    </submittedName>
</protein>
<dbReference type="InterPro" id="IPR011662">
    <property type="entry name" value="Secretin/TonB_short_N"/>
</dbReference>
<evidence type="ECO:0000256" key="2">
    <source>
        <dbReference type="ARBA" id="ARBA00022448"/>
    </source>
</evidence>
<reference evidence="15 16" key="1">
    <citation type="journal article" date="2006" name="Nat. Biotechnol.">
        <title>Complete genome of the mutualistic, N2-fixing grass endophyte Azoarcus sp. strain BH72.</title>
        <authorList>
            <person name="Krause A."/>
            <person name="Ramakumar A."/>
            <person name="Bartels D."/>
            <person name="Battistoni F."/>
            <person name="Bekel T."/>
            <person name="Boch J."/>
            <person name="Boehm M."/>
            <person name="Friedrich F."/>
            <person name="Hurek T."/>
            <person name="Krause L."/>
            <person name="Linke B."/>
            <person name="McHardy A.C."/>
            <person name="Sarkar A."/>
            <person name="Schneiker S."/>
            <person name="Syed A.A."/>
            <person name="Thauer R."/>
            <person name="Vorhoelter F.-J."/>
            <person name="Weidner S."/>
            <person name="Puehler A."/>
            <person name="Reinhold-Hurek B."/>
            <person name="Kaiser O."/>
            <person name="Goesmann A."/>
        </authorList>
    </citation>
    <scope>NUCLEOTIDE SEQUENCE [LARGE SCALE GENOMIC DNA]</scope>
    <source>
        <strain evidence="15 16">BH72</strain>
    </source>
</reference>
<keyword evidence="6" id="KW-0408">Iron</keyword>
<keyword evidence="2 11" id="KW-0813">Transport</keyword>
<keyword evidence="15" id="KW-0675">Receptor</keyword>
<dbReference type="PANTHER" id="PTHR32552:SF81">
    <property type="entry name" value="TONB-DEPENDENT OUTER MEMBRANE RECEPTOR"/>
    <property type="match status" value="1"/>
</dbReference>
<dbReference type="Gene3D" id="2.40.170.20">
    <property type="entry name" value="TonB-dependent receptor, beta-barrel domain"/>
    <property type="match status" value="1"/>
</dbReference>
<dbReference type="AlphaFoldDB" id="A1K837"/>
<dbReference type="InterPro" id="IPR000531">
    <property type="entry name" value="Beta-barrel_TonB"/>
</dbReference>